<reference evidence="3" key="1">
    <citation type="submission" date="2017-07" db="EMBL/GenBank/DDBJ databases">
        <title>Taro Niue Genome Assembly and Annotation.</title>
        <authorList>
            <person name="Atibalentja N."/>
            <person name="Keating K."/>
            <person name="Fields C.J."/>
        </authorList>
    </citation>
    <scope>NUCLEOTIDE SEQUENCE</scope>
    <source>
        <strain evidence="3">Niue_2</strain>
        <tissue evidence="3">Leaf</tissue>
    </source>
</reference>
<proteinExistence type="predicted"/>
<comment type="caution">
    <text evidence="3">The sequence shown here is derived from an EMBL/GenBank/DDBJ whole genome shotgun (WGS) entry which is preliminary data.</text>
</comment>
<organism evidence="3 4">
    <name type="scientific">Colocasia esculenta</name>
    <name type="common">Wild taro</name>
    <name type="synonym">Arum esculentum</name>
    <dbReference type="NCBI Taxonomy" id="4460"/>
    <lineage>
        <taxon>Eukaryota</taxon>
        <taxon>Viridiplantae</taxon>
        <taxon>Streptophyta</taxon>
        <taxon>Embryophyta</taxon>
        <taxon>Tracheophyta</taxon>
        <taxon>Spermatophyta</taxon>
        <taxon>Magnoliopsida</taxon>
        <taxon>Liliopsida</taxon>
        <taxon>Araceae</taxon>
        <taxon>Aroideae</taxon>
        <taxon>Colocasieae</taxon>
        <taxon>Colocasia</taxon>
    </lineage>
</organism>
<dbReference type="AlphaFoldDB" id="A0A843X7V9"/>
<evidence type="ECO:0000313" key="3">
    <source>
        <dbReference type="EMBL" id="MQM14370.1"/>
    </source>
</evidence>
<dbReference type="EMBL" id="NMUH01006065">
    <property type="protein sequence ID" value="MQM14370.1"/>
    <property type="molecule type" value="Genomic_DNA"/>
</dbReference>
<evidence type="ECO:0008006" key="5">
    <source>
        <dbReference type="Google" id="ProtNLM"/>
    </source>
</evidence>
<evidence type="ECO:0000313" key="4">
    <source>
        <dbReference type="Proteomes" id="UP000652761"/>
    </source>
</evidence>
<evidence type="ECO:0000256" key="2">
    <source>
        <dbReference type="SAM" id="SignalP"/>
    </source>
</evidence>
<sequence>MVGLGRRGWLGVLPGAGQSVLFLTASLLVAPEPLGEARRGTVVRPDYGRRGFARFMGEGLWSIGARRRRVANLREGPLRLDLHLKVRLHSSSLRGVARRRARSSETSQQQQGALPADETGR</sequence>
<accession>A0A843X7V9</accession>
<keyword evidence="4" id="KW-1185">Reference proteome</keyword>
<keyword evidence="2" id="KW-0732">Signal</keyword>
<dbReference type="Proteomes" id="UP000652761">
    <property type="component" value="Unassembled WGS sequence"/>
</dbReference>
<name>A0A843X7V9_COLES</name>
<gene>
    <name evidence="3" type="ORF">Taro_047300</name>
</gene>
<protein>
    <recommendedName>
        <fullName evidence="5">Secreted protein</fullName>
    </recommendedName>
</protein>
<feature type="region of interest" description="Disordered" evidence="1">
    <location>
        <begin position="93"/>
        <end position="121"/>
    </location>
</feature>
<evidence type="ECO:0000256" key="1">
    <source>
        <dbReference type="SAM" id="MobiDB-lite"/>
    </source>
</evidence>
<feature type="chain" id="PRO_5032729281" description="Secreted protein" evidence="2">
    <location>
        <begin position="38"/>
        <end position="121"/>
    </location>
</feature>
<feature type="signal peptide" evidence="2">
    <location>
        <begin position="1"/>
        <end position="37"/>
    </location>
</feature>